<dbReference type="SUPFAM" id="SSF55136">
    <property type="entry name" value="Probable bacterial effector-binding domain"/>
    <property type="match status" value="1"/>
</dbReference>
<dbReference type="AlphaFoldDB" id="A0A210Q933"/>
<dbReference type="Pfam" id="PF04832">
    <property type="entry name" value="SOUL"/>
    <property type="match status" value="1"/>
</dbReference>
<dbReference type="OrthoDB" id="6424451at2759"/>
<evidence type="ECO:0000313" key="2">
    <source>
        <dbReference type="EMBL" id="OWF45244.1"/>
    </source>
</evidence>
<dbReference type="PANTHER" id="PTHR11220">
    <property type="entry name" value="HEME-BINDING PROTEIN-RELATED"/>
    <property type="match status" value="1"/>
</dbReference>
<protein>
    <submittedName>
        <fullName evidence="2">Heme-binding protein 2</fullName>
    </submittedName>
</protein>
<dbReference type="STRING" id="6573.A0A210Q933"/>
<dbReference type="FunFam" id="3.20.80.10:FF:000002">
    <property type="entry name" value="Heme-binding protein 2"/>
    <property type="match status" value="1"/>
</dbReference>
<dbReference type="PANTHER" id="PTHR11220:SF72">
    <property type="entry name" value="HEME-BINDING PROTEIN 2-LIKE ISOFORM X2"/>
    <property type="match status" value="1"/>
</dbReference>
<sequence length="214" mass="24001">MGSIPREYSRVSTGLFITQSRKPEMSIFSTIKSAIITSSGLDSPAYKEVNKQDDVDERRYAAAKWVSTSIQGMEHDKAQKEGFQRLFKYITGNNKPGTKVDMTAPVATRVNPGAGPNCENTFTVSFYIPTKHQEDPPQPSDPNVFIEEWPERTILSQGFGGFAKEEAWLGQAKKLASCVETKGVKVKENVWFTAAYNSPFQLFGRTNEVWFVKE</sequence>
<accession>A0A210Q933</accession>
<evidence type="ECO:0000256" key="1">
    <source>
        <dbReference type="ARBA" id="ARBA00009817"/>
    </source>
</evidence>
<name>A0A210Q933_MIZYE</name>
<evidence type="ECO:0000313" key="3">
    <source>
        <dbReference type="Proteomes" id="UP000242188"/>
    </source>
</evidence>
<proteinExistence type="inferred from homology"/>
<comment type="similarity">
    <text evidence="1">Belongs to the HEBP family.</text>
</comment>
<dbReference type="Proteomes" id="UP000242188">
    <property type="component" value="Unassembled WGS sequence"/>
</dbReference>
<gene>
    <name evidence="2" type="ORF">KP79_PYT11267</name>
</gene>
<organism evidence="2 3">
    <name type="scientific">Mizuhopecten yessoensis</name>
    <name type="common">Japanese scallop</name>
    <name type="synonym">Patinopecten yessoensis</name>
    <dbReference type="NCBI Taxonomy" id="6573"/>
    <lineage>
        <taxon>Eukaryota</taxon>
        <taxon>Metazoa</taxon>
        <taxon>Spiralia</taxon>
        <taxon>Lophotrochozoa</taxon>
        <taxon>Mollusca</taxon>
        <taxon>Bivalvia</taxon>
        <taxon>Autobranchia</taxon>
        <taxon>Pteriomorphia</taxon>
        <taxon>Pectinida</taxon>
        <taxon>Pectinoidea</taxon>
        <taxon>Pectinidae</taxon>
        <taxon>Mizuhopecten</taxon>
    </lineage>
</organism>
<comment type="caution">
    <text evidence="2">The sequence shown here is derived from an EMBL/GenBank/DDBJ whole genome shotgun (WGS) entry which is preliminary data.</text>
</comment>
<dbReference type="InterPro" id="IPR011256">
    <property type="entry name" value="Reg_factor_effector_dom_sf"/>
</dbReference>
<dbReference type="InterPro" id="IPR006917">
    <property type="entry name" value="SOUL_heme-bd"/>
</dbReference>
<dbReference type="Gene3D" id="3.20.80.10">
    <property type="entry name" value="Regulatory factor, effector binding domain"/>
    <property type="match status" value="1"/>
</dbReference>
<dbReference type="GO" id="GO:0020037">
    <property type="term" value="F:heme binding"/>
    <property type="evidence" value="ECO:0007669"/>
    <property type="project" value="TreeGrafter"/>
</dbReference>
<dbReference type="EMBL" id="NEDP02004538">
    <property type="protein sequence ID" value="OWF45244.1"/>
    <property type="molecule type" value="Genomic_DNA"/>
</dbReference>
<keyword evidence="3" id="KW-1185">Reference proteome</keyword>
<reference evidence="2 3" key="1">
    <citation type="journal article" date="2017" name="Nat. Ecol. Evol.">
        <title>Scallop genome provides insights into evolution of bilaterian karyotype and development.</title>
        <authorList>
            <person name="Wang S."/>
            <person name="Zhang J."/>
            <person name="Jiao W."/>
            <person name="Li J."/>
            <person name="Xun X."/>
            <person name="Sun Y."/>
            <person name="Guo X."/>
            <person name="Huan P."/>
            <person name="Dong B."/>
            <person name="Zhang L."/>
            <person name="Hu X."/>
            <person name="Sun X."/>
            <person name="Wang J."/>
            <person name="Zhao C."/>
            <person name="Wang Y."/>
            <person name="Wang D."/>
            <person name="Huang X."/>
            <person name="Wang R."/>
            <person name="Lv J."/>
            <person name="Li Y."/>
            <person name="Zhang Z."/>
            <person name="Liu B."/>
            <person name="Lu W."/>
            <person name="Hui Y."/>
            <person name="Liang J."/>
            <person name="Zhou Z."/>
            <person name="Hou R."/>
            <person name="Li X."/>
            <person name="Liu Y."/>
            <person name="Li H."/>
            <person name="Ning X."/>
            <person name="Lin Y."/>
            <person name="Zhao L."/>
            <person name="Xing Q."/>
            <person name="Dou J."/>
            <person name="Li Y."/>
            <person name="Mao J."/>
            <person name="Guo H."/>
            <person name="Dou H."/>
            <person name="Li T."/>
            <person name="Mu C."/>
            <person name="Jiang W."/>
            <person name="Fu Q."/>
            <person name="Fu X."/>
            <person name="Miao Y."/>
            <person name="Liu J."/>
            <person name="Yu Q."/>
            <person name="Li R."/>
            <person name="Liao H."/>
            <person name="Li X."/>
            <person name="Kong Y."/>
            <person name="Jiang Z."/>
            <person name="Chourrout D."/>
            <person name="Li R."/>
            <person name="Bao Z."/>
        </authorList>
    </citation>
    <scope>NUCLEOTIDE SEQUENCE [LARGE SCALE GENOMIC DNA]</scope>
    <source>
        <strain evidence="2 3">PY_sf001</strain>
    </source>
</reference>